<evidence type="ECO:0000256" key="2">
    <source>
        <dbReference type="ARBA" id="ARBA00022490"/>
    </source>
</evidence>
<keyword evidence="7 13" id="KW-0378">Hydrolase</keyword>
<keyword evidence="11 13" id="KW-0234">DNA repair</keyword>
<evidence type="ECO:0000256" key="15">
    <source>
        <dbReference type="SAM" id="MobiDB-lite"/>
    </source>
</evidence>
<evidence type="ECO:0000256" key="9">
    <source>
        <dbReference type="ARBA" id="ARBA00023125"/>
    </source>
</evidence>
<comment type="function">
    <text evidence="13">The RuvA-RuvB-RuvC complex processes Holliday junction (HJ) DNA during genetic recombination and DNA repair. Endonuclease that resolves HJ intermediates. Cleaves cruciform DNA by making single-stranded nicks across the HJ at symmetrical positions within the homologous arms, yielding a 5'-phosphate and a 3'-hydroxyl group; requires a central core of homology in the junction. The consensus cleavage sequence is 5'-(A/T)TT(C/G)-3'. Cleavage occurs on the 3'-side of the TT dinucleotide at the point of strand exchange. HJ branch migration catalyzed by RuvA-RuvB allows RuvC to scan DNA until it finds its consensus sequence, where it cleaves and resolves the cruciform DNA.</text>
</comment>
<feature type="active site" evidence="13">
    <location>
        <position position="36"/>
    </location>
</feature>
<reference evidence="16 17" key="1">
    <citation type="submission" date="2016-10" db="EMBL/GenBank/DDBJ databases">
        <authorList>
            <person name="de Groot N.N."/>
        </authorList>
    </citation>
    <scope>NUCLEOTIDE SEQUENCE [LARGE SCALE GENOMIC DNA]</scope>
    <source>
        <strain evidence="16 17">GAS232</strain>
    </source>
</reference>
<feature type="active site" evidence="13">
    <location>
        <position position="173"/>
    </location>
</feature>
<evidence type="ECO:0000256" key="1">
    <source>
        <dbReference type="ARBA" id="ARBA00009518"/>
    </source>
</evidence>
<keyword evidence="4 13" id="KW-0479">Metal-binding</keyword>
<dbReference type="GO" id="GO:0006281">
    <property type="term" value="P:DNA repair"/>
    <property type="evidence" value="ECO:0007669"/>
    <property type="project" value="UniProtKB-UniRule"/>
</dbReference>
<dbReference type="PRINTS" id="PR00696">
    <property type="entry name" value="RSOLVASERUVC"/>
</dbReference>
<keyword evidence="10 13" id="KW-0233">DNA recombination</keyword>
<comment type="catalytic activity">
    <reaction evidence="12 13">
        <text>Endonucleolytic cleavage at a junction such as a reciprocal single-stranded crossover between two homologous DNA duplexes (Holliday junction).</text>
        <dbReference type="EC" id="3.1.21.10"/>
    </reaction>
</comment>
<dbReference type="EC" id="3.1.21.10" evidence="13 14"/>
<dbReference type="InterPro" id="IPR020563">
    <property type="entry name" value="X-over_junc_endoDNase_Mg_BS"/>
</dbReference>
<dbReference type="Proteomes" id="UP000182427">
    <property type="component" value="Chromosome I"/>
</dbReference>
<dbReference type="PANTHER" id="PTHR30194:SF3">
    <property type="entry name" value="CROSSOVER JUNCTION ENDODEOXYRIBONUCLEASE RUVC"/>
    <property type="match status" value="1"/>
</dbReference>
<evidence type="ECO:0000256" key="12">
    <source>
        <dbReference type="ARBA" id="ARBA00029354"/>
    </source>
</evidence>
<proteinExistence type="inferred from homology"/>
<dbReference type="EMBL" id="LT629690">
    <property type="protein sequence ID" value="SDF16306.1"/>
    <property type="molecule type" value="Genomic_DNA"/>
</dbReference>
<dbReference type="AlphaFoldDB" id="A0A1G7IUP7"/>
<evidence type="ECO:0000256" key="14">
    <source>
        <dbReference type="NCBIfam" id="TIGR00228"/>
    </source>
</evidence>
<dbReference type="NCBIfam" id="NF000711">
    <property type="entry name" value="PRK00039.2-1"/>
    <property type="match status" value="1"/>
</dbReference>
<evidence type="ECO:0000256" key="3">
    <source>
        <dbReference type="ARBA" id="ARBA00022722"/>
    </source>
</evidence>
<dbReference type="PROSITE" id="PS01321">
    <property type="entry name" value="RUVC"/>
    <property type="match status" value="1"/>
</dbReference>
<dbReference type="CDD" id="cd16962">
    <property type="entry name" value="RuvC"/>
    <property type="match status" value="1"/>
</dbReference>
<dbReference type="GO" id="GO:0005737">
    <property type="term" value="C:cytoplasm"/>
    <property type="evidence" value="ECO:0007669"/>
    <property type="project" value="UniProtKB-SubCell"/>
</dbReference>
<dbReference type="NCBIfam" id="TIGR00228">
    <property type="entry name" value="ruvC"/>
    <property type="match status" value="1"/>
</dbReference>
<feature type="binding site" evidence="13">
    <location>
        <position position="100"/>
    </location>
    <ligand>
        <name>Mg(2+)</name>
        <dbReference type="ChEBI" id="CHEBI:18420"/>
        <label>2</label>
    </ligand>
</feature>
<evidence type="ECO:0000256" key="8">
    <source>
        <dbReference type="ARBA" id="ARBA00022842"/>
    </source>
</evidence>
<keyword evidence="8 13" id="KW-0460">Magnesium</keyword>
<feature type="binding site" evidence="13">
    <location>
        <position position="36"/>
    </location>
    <ligand>
        <name>Mg(2+)</name>
        <dbReference type="ChEBI" id="CHEBI:18420"/>
        <label>1</label>
    </ligand>
</feature>
<dbReference type="InterPro" id="IPR012337">
    <property type="entry name" value="RNaseH-like_sf"/>
</dbReference>
<feature type="binding site" evidence="13">
    <location>
        <position position="173"/>
    </location>
    <ligand>
        <name>Mg(2+)</name>
        <dbReference type="ChEBI" id="CHEBI:18420"/>
        <label>1</label>
    </ligand>
</feature>
<keyword evidence="17" id="KW-1185">Reference proteome</keyword>
<evidence type="ECO:0000256" key="11">
    <source>
        <dbReference type="ARBA" id="ARBA00023204"/>
    </source>
</evidence>
<comment type="similarity">
    <text evidence="1 13">Belongs to the RuvC family.</text>
</comment>
<dbReference type="GO" id="GO:0006310">
    <property type="term" value="P:DNA recombination"/>
    <property type="evidence" value="ECO:0007669"/>
    <property type="project" value="UniProtKB-UniRule"/>
</dbReference>
<protein>
    <recommendedName>
        <fullName evidence="13 14">Crossover junction endodeoxyribonuclease RuvC</fullName>
        <ecNumber evidence="13 14">3.1.21.10</ecNumber>
    </recommendedName>
    <alternativeName>
        <fullName evidence="13">Holliday junction nuclease RuvC</fullName>
    </alternativeName>
    <alternativeName>
        <fullName evidence="13">Holliday junction resolvase RuvC</fullName>
    </alternativeName>
</protein>
<dbReference type="FunFam" id="3.30.420.10:FF:000002">
    <property type="entry name" value="Crossover junction endodeoxyribonuclease RuvC"/>
    <property type="match status" value="1"/>
</dbReference>
<comment type="subcellular location">
    <subcellularLocation>
        <location evidence="13">Cytoplasm</location>
    </subcellularLocation>
</comment>
<dbReference type="GO" id="GO:0048476">
    <property type="term" value="C:Holliday junction resolvase complex"/>
    <property type="evidence" value="ECO:0007669"/>
    <property type="project" value="UniProtKB-UniRule"/>
</dbReference>
<feature type="active site" evidence="13">
    <location>
        <position position="100"/>
    </location>
</feature>
<keyword evidence="5 13" id="KW-0255">Endonuclease</keyword>
<dbReference type="Gene3D" id="3.30.420.10">
    <property type="entry name" value="Ribonuclease H-like superfamily/Ribonuclease H"/>
    <property type="match status" value="1"/>
</dbReference>
<comment type="subunit">
    <text evidence="13">Homodimer which binds Holliday junction (HJ) DNA. The HJ becomes 2-fold symmetrical on binding to RuvC with unstacked arms; it has a different conformation from HJ DNA in complex with RuvA. In the full resolvosome a probable DNA-RuvA(4)-RuvB(12)-RuvC(2) complex forms which resolves the HJ.</text>
</comment>
<evidence type="ECO:0000256" key="4">
    <source>
        <dbReference type="ARBA" id="ARBA00022723"/>
    </source>
</evidence>
<dbReference type="GO" id="GO:0003677">
    <property type="term" value="F:DNA binding"/>
    <property type="evidence" value="ECO:0007669"/>
    <property type="project" value="UniProtKB-KW"/>
</dbReference>
<comment type="cofactor">
    <cofactor evidence="13">
        <name>Mg(2+)</name>
        <dbReference type="ChEBI" id="CHEBI:18420"/>
    </cofactor>
    <text evidence="13">Binds 2 Mg(2+) ion per subunit.</text>
</comment>
<dbReference type="GO" id="GO:0000287">
    <property type="term" value="F:magnesium ion binding"/>
    <property type="evidence" value="ECO:0007669"/>
    <property type="project" value="UniProtKB-UniRule"/>
</dbReference>
<gene>
    <name evidence="13" type="primary">ruvC</name>
    <name evidence="16" type="ORF">SAMN05444167_1578</name>
</gene>
<organism evidence="16 17">
    <name type="scientific">Terriglobus roseus</name>
    <dbReference type="NCBI Taxonomy" id="392734"/>
    <lineage>
        <taxon>Bacteria</taxon>
        <taxon>Pseudomonadati</taxon>
        <taxon>Acidobacteriota</taxon>
        <taxon>Terriglobia</taxon>
        <taxon>Terriglobales</taxon>
        <taxon>Acidobacteriaceae</taxon>
        <taxon>Terriglobus</taxon>
    </lineage>
</organism>
<keyword evidence="6 13" id="KW-0227">DNA damage</keyword>
<evidence type="ECO:0000313" key="16">
    <source>
        <dbReference type="EMBL" id="SDF16306.1"/>
    </source>
</evidence>
<dbReference type="SUPFAM" id="SSF53098">
    <property type="entry name" value="Ribonuclease H-like"/>
    <property type="match status" value="1"/>
</dbReference>
<dbReference type="Pfam" id="PF02075">
    <property type="entry name" value="RuvC"/>
    <property type="match status" value="1"/>
</dbReference>
<evidence type="ECO:0000256" key="6">
    <source>
        <dbReference type="ARBA" id="ARBA00022763"/>
    </source>
</evidence>
<dbReference type="HAMAP" id="MF_00034">
    <property type="entry name" value="RuvC"/>
    <property type="match status" value="1"/>
</dbReference>
<evidence type="ECO:0000256" key="10">
    <source>
        <dbReference type="ARBA" id="ARBA00023172"/>
    </source>
</evidence>
<evidence type="ECO:0000256" key="13">
    <source>
        <dbReference type="HAMAP-Rule" id="MF_00034"/>
    </source>
</evidence>
<keyword evidence="3 13" id="KW-0540">Nuclease</keyword>
<accession>A0A1G7IUP7</accession>
<dbReference type="InterPro" id="IPR036397">
    <property type="entry name" value="RNaseH_sf"/>
</dbReference>
<keyword evidence="2 13" id="KW-0963">Cytoplasm</keyword>
<evidence type="ECO:0000256" key="5">
    <source>
        <dbReference type="ARBA" id="ARBA00022759"/>
    </source>
</evidence>
<evidence type="ECO:0000256" key="7">
    <source>
        <dbReference type="ARBA" id="ARBA00022801"/>
    </source>
</evidence>
<evidence type="ECO:0000313" key="17">
    <source>
        <dbReference type="Proteomes" id="UP000182427"/>
    </source>
</evidence>
<dbReference type="InterPro" id="IPR002176">
    <property type="entry name" value="X-over_junc_endoDNase_RuvC"/>
</dbReference>
<keyword evidence="9 13" id="KW-0238">DNA-binding</keyword>
<feature type="region of interest" description="Disordered" evidence="15">
    <location>
        <begin position="1"/>
        <end position="22"/>
    </location>
</feature>
<dbReference type="PANTHER" id="PTHR30194">
    <property type="entry name" value="CROSSOVER JUNCTION ENDODEOXYRIBONUCLEASE RUVC"/>
    <property type="match status" value="1"/>
</dbReference>
<name>A0A1G7IUP7_9BACT</name>
<sequence length="197" mass="21142">MKTQGFTGPVIDSTTSRRRSRPANDTLVTMRVFGIDCGTEYTGWGVVQVEETPRERRLVPVAAGAIRLNKKERTPLRLQQVYVELTGLLTAYQPDCVAIEDVFFAANAKSALKLGHVRGVAMLAAASCGLSVSEYAPLSIKSAVVGYGLAAKEQVQFMVARLLDLEKAPEPADAADALAIAICHVHTAQTQMGVGVR</sequence>
<dbReference type="GO" id="GO:0008821">
    <property type="term" value="F:crossover junction DNA endonuclease activity"/>
    <property type="evidence" value="ECO:0007669"/>
    <property type="project" value="UniProtKB-UniRule"/>
</dbReference>